<evidence type="ECO:0000313" key="3">
    <source>
        <dbReference type="Proteomes" id="UP001159363"/>
    </source>
</evidence>
<feature type="compositionally biased region" description="Low complexity" evidence="1">
    <location>
        <begin position="9"/>
        <end position="20"/>
    </location>
</feature>
<feature type="compositionally biased region" description="Low complexity" evidence="1">
    <location>
        <begin position="453"/>
        <end position="463"/>
    </location>
</feature>
<keyword evidence="3" id="KW-1185">Reference proteome</keyword>
<feature type="compositionally biased region" description="Basic and acidic residues" evidence="1">
    <location>
        <begin position="120"/>
        <end position="134"/>
    </location>
</feature>
<organism evidence="2 3">
    <name type="scientific">Dryococelus australis</name>
    <dbReference type="NCBI Taxonomy" id="614101"/>
    <lineage>
        <taxon>Eukaryota</taxon>
        <taxon>Metazoa</taxon>
        <taxon>Ecdysozoa</taxon>
        <taxon>Arthropoda</taxon>
        <taxon>Hexapoda</taxon>
        <taxon>Insecta</taxon>
        <taxon>Pterygota</taxon>
        <taxon>Neoptera</taxon>
        <taxon>Polyneoptera</taxon>
        <taxon>Phasmatodea</taxon>
        <taxon>Verophasmatodea</taxon>
        <taxon>Anareolatae</taxon>
        <taxon>Phasmatidae</taxon>
        <taxon>Eurycanthinae</taxon>
        <taxon>Dryococelus</taxon>
    </lineage>
</organism>
<feature type="region of interest" description="Disordered" evidence="1">
    <location>
        <begin position="547"/>
        <end position="692"/>
    </location>
</feature>
<feature type="region of interest" description="Disordered" evidence="1">
    <location>
        <begin position="382"/>
        <end position="431"/>
    </location>
</feature>
<feature type="compositionally biased region" description="Low complexity" evidence="1">
    <location>
        <begin position="597"/>
        <end position="612"/>
    </location>
</feature>
<feature type="compositionally biased region" description="Polar residues" evidence="1">
    <location>
        <begin position="418"/>
        <end position="430"/>
    </location>
</feature>
<feature type="compositionally biased region" description="Polar residues" evidence="1">
    <location>
        <begin position="953"/>
        <end position="965"/>
    </location>
</feature>
<evidence type="ECO:0000313" key="2">
    <source>
        <dbReference type="EMBL" id="KAJ8882752.1"/>
    </source>
</evidence>
<feature type="compositionally biased region" description="Pro residues" evidence="1">
    <location>
        <begin position="970"/>
        <end position="979"/>
    </location>
</feature>
<reference evidence="2 3" key="1">
    <citation type="submission" date="2023-02" db="EMBL/GenBank/DDBJ databases">
        <title>LHISI_Scaffold_Assembly.</title>
        <authorList>
            <person name="Stuart O.P."/>
            <person name="Cleave R."/>
            <person name="Magrath M.J.L."/>
            <person name="Mikheyev A.S."/>
        </authorList>
    </citation>
    <scope>NUCLEOTIDE SEQUENCE [LARGE SCALE GENOMIC DNA]</scope>
    <source>
        <strain evidence="2">Daus_M_001</strain>
        <tissue evidence="2">Leg muscle</tissue>
    </source>
</reference>
<feature type="compositionally biased region" description="Polar residues" evidence="1">
    <location>
        <begin position="173"/>
        <end position="210"/>
    </location>
</feature>
<feature type="region of interest" description="Disordered" evidence="1">
    <location>
        <begin position="71"/>
        <end position="299"/>
    </location>
</feature>
<feature type="region of interest" description="Disordered" evidence="1">
    <location>
        <begin position="453"/>
        <end position="521"/>
    </location>
</feature>
<evidence type="ECO:0000256" key="1">
    <source>
        <dbReference type="SAM" id="MobiDB-lite"/>
    </source>
</evidence>
<feature type="region of interest" description="Disordered" evidence="1">
    <location>
        <begin position="834"/>
        <end position="866"/>
    </location>
</feature>
<gene>
    <name evidence="2" type="ORF">PR048_014565</name>
</gene>
<protein>
    <submittedName>
        <fullName evidence="2">Uncharacterized protein</fullName>
    </submittedName>
</protein>
<feature type="compositionally biased region" description="Polar residues" evidence="1">
    <location>
        <begin position="847"/>
        <end position="863"/>
    </location>
</feature>
<dbReference type="EMBL" id="JARBHB010000005">
    <property type="protein sequence ID" value="KAJ8882752.1"/>
    <property type="molecule type" value="Genomic_DNA"/>
</dbReference>
<feature type="region of interest" description="Disordered" evidence="1">
    <location>
        <begin position="1"/>
        <end position="44"/>
    </location>
</feature>
<dbReference type="Proteomes" id="UP001159363">
    <property type="component" value="Chromosome 4"/>
</dbReference>
<name>A0ABQ9HEK8_9NEOP</name>
<feature type="region of interest" description="Disordered" evidence="1">
    <location>
        <begin position="936"/>
        <end position="1013"/>
    </location>
</feature>
<feature type="compositionally biased region" description="Polar residues" evidence="1">
    <location>
        <begin position="288"/>
        <end position="299"/>
    </location>
</feature>
<feature type="compositionally biased region" description="Polar residues" evidence="1">
    <location>
        <begin position="267"/>
        <end position="278"/>
    </location>
</feature>
<proteinExistence type="predicted"/>
<feature type="compositionally biased region" description="Low complexity" evidence="1">
    <location>
        <begin position="653"/>
        <end position="688"/>
    </location>
</feature>
<comment type="caution">
    <text evidence="2">The sequence shown here is derived from an EMBL/GenBank/DDBJ whole genome shotgun (WGS) entry which is preliminary data.</text>
</comment>
<accession>A0ABQ9HEK8</accession>
<feature type="compositionally biased region" description="Low complexity" evidence="1">
    <location>
        <begin position="227"/>
        <end position="250"/>
    </location>
</feature>
<sequence>MDAILALDTLTAPTKPLSPTLSPPPSFSRLPPDGHEFPPNYQEPGHFNVGVPAMIEMNLSPEPILKEAAVLSASPPPLPTSGPPVRKLSQRLDGDVLPPSSPARKFSEDLGSSRPRVPSWRKDEKSERSVKDKIAMFSSSQDVPVRRASKGSSDDIFACDDSDFSDSARKTPSRTPSYRSSLAPQPVSSFGRTSSTIYNSMTDVSSNTALDNGEPPRSLDFNSRTQSSLDLTSSSSSAYSSSGSPDSSLSYGMGYSSTLPRKLGTPRQAQSVSSNKYSDSNEKPVTLSRATSFSGGNTLHTRSQSLVDIGSIPYTSKRNSISSIGGTRPTEDMRRASLNALIEQRRRGISKLRGLVIPEKVAEVSPTQPIIDLPEIKSRDSILATKPPVISPKDDHKSSHRRWSTSTDSSSDRPATHPISTPTWKSQSPAINLPKYSPAFKRKSLAVYGVPSSASSVSSSLSSSREELRPLFDGSNTQKPPPPLPPSKPPRQFVGNFTQSYGSSLLSKPEPPKSLESITSPTRSDMSFEFVSSCGSSPDLRISAPVTMKDEPTKKINNGHITNGNIYMNGSKTTRLSPTGKILSSDNGRSEDDSDNDSAVSSSRSSISHDFSPPASPLPDNRTATEDSQRHHTLHASILSPSNTVESRPLRRTLSSETTASIASSTTSTLTSGSQASCSSNGGSSSGSDSKRVLKAQSVEAINRKNVLSSARYSSGKDYKIGSPLIQRKFEEDKLKQNLLSIPGDLPQKETIVSHSGEDSDIQCKKISCTGKLYEISNNATETPAIIAKEVLHYTATDLEDVPNENSVLYFEVQETEVFDEPDNADDTVIEVSDKTSNSVPLPAPRHSNSQTPVKSNSATSVDEVSIPSDRWAELTKKYSKNQESLNDEVDRVPIANNQFLSKPTESEQITDGYSSKNFKMKEFTLDLKNQTLVLNSKEDKSDDDMSSSDNSPTSPVGSYSSGKTIENPVSPPAVPPKPVQRRNMQNESPAVSDKRESELMTILTGKSRDQTPLQLRERRRSKDLDSLRPISMTIERSVSSEEVLPNGGLRTIKTVENYQETISSPTNKMPTAAMRHGSNRRSVSVNDIRKAFEKAELALANTGRANGTKTSSVITSSNGIAIHHARVSSLDSTTSDDSYAAIPGYCGSVSTLQKEQFGSVTSIASSTSLISQQASTEIVA</sequence>
<feature type="region of interest" description="Disordered" evidence="1">
    <location>
        <begin position="1064"/>
        <end position="1083"/>
    </location>
</feature>
<feature type="compositionally biased region" description="Pro residues" evidence="1">
    <location>
        <begin position="479"/>
        <end position="489"/>
    </location>
</feature>
<feature type="compositionally biased region" description="Polar residues" evidence="1">
    <location>
        <begin position="555"/>
        <end position="587"/>
    </location>
</feature>